<dbReference type="Pfam" id="PF06666">
    <property type="entry name" value="DUF1173"/>
    <property type="match status" value="1"/>
</dbReference>
<accession>A0ABW4M946</accession>
<protein>
    <submittedName>
        <fullName evidence="1">DUF1173 family protein</fullName>
    </submittedName>
</protein>
<organism evidence="1 2">
    <name type="scientific">Sphingorhabdus buctiana</name>
    <dbReference type="NCBI Taxonomy" id="1508805"/>
    <lineage>
        <taxon>Bacteria</taxon>
        <taxon>Pseudomonadati</taxon>
        <taxon>Pseudomonadota</taxon>
        <taxon>Alphaproteobacteria</taxon>
        <taxon>Sphingomonadales</taxon>
        <taxon>Sphingomonadaceae</taxon>
        <taxon>Sphingorhabdus</taxon>
    </lineage>
</organism>
<sequence length="403" mass="45526">MSQHYKFGEEILASDDAKFLSRVAMAHSRRIRPLCMCVPGGNGIEVYVARRFEKYHLKRMPNSGPGHAPGCDHYEPHDDLTGLGQLRGQAIIDDEATGETLLKLAFPMSRGPARLAMASANETKPSVKSDGTKLSIRGLLHYLWNEAQLTHWHPRMQGKRGWAVVRNELLRAAEQKITKGKHFSEMLYIPEPFQAAKKYEIARRRREITARAQQHTKQLGMIIGEVKGFDVSINGERIVIKHLPDWNLFLNNVLARRLRSNFEREIELVAQNMGSHLIICATFEMSRADYPHVCELTLMPVNEQWIPFESSEDLALVTQCIEEERHFIKGMRMNLAHDSPIAAVILTDTETMSTALYHSNGRASADELSILAERMAFKGSAHVVVSPGNRLPGTRHKAKLTNH</sequence>
<dbReference type="EMBL" id="JBHUEL010000001">
    <property type="protein sequence ID" value="MFD1765248.1"/>
    <property type="molecule type" value="Genomic_DNA"/>
</dbReference>
<gene>
    <name evidence="1" type="ORF">ACFSAG_00130</name>
</gene>
<dbReference type="InterPro" id="IPR009553">
    <property type="entry name" value="DUF1173"/>
</dbReference>
<comment type="caution">
    <text evidence="1">The sequence shown here is derived from an EMBL/GenBank/DDBJ whole genome shotgun (WGS) entry which is preliminary data.</text>
</comment>
<dbReference type="RefSeq" id="WP_381510384.1">
    <property type="nucleotide sequence ID" value="NZ_JBHUEL010000001.1"/>
</dbReference>
<evidence type="ECO:0000313" key="2">
    <source>
        <dbReference type="Proteomes" id="UP001597215"/>
    </source>
</evidence>
<dbReference type="Proteomes" id="UP001597215">
    <property type="component" value="Unassembled WGS sequence"/>
</dbReference>
<keyword evidence="2" id="KW-1185">Reference proteome</keyword>
<reference evidence="2" key="1">
    <citation type="journal article" date="2019" name="Int. J. Syst. Evol. Microbiol.">
        <title>The Global Catalogue of Microorganisms (GCM) 10K type strain sequencing project: providing services to taxonomists for standard genome sequencing and annotation.</title>
        <authorList>
            <consortium name="The Broad Institute Genomics Platform"/>
            <consortium name="The Broad Institute Genome Sequencing Center for Infectious Disease"/>
            <person name="Wu L."/>
            <person name="Ma J."/>
        </authorList>
    </citation>
    <scope>NUCLEOTIDE SEQUENCE [LARGE SCALE GENOMIC DNA]</scope>
    <source>
        <strain evidence="2">CGMCC 1.12449</strain>
    </source>
</reference>
<name>A0ABW4M946_9SPHN</name>
<evidence type="ECO:0000313" key="1">
    <source>
        <dbReference type="EMBL" id="MFD1765248.1"/>
    </source>
</evidence>
<proteinExistence type="predicted"/>